<evidence type="ECO:0000313" key="1">
    <source>
        <dbReference type="EMBL" id="PRX25542.1"/>
    </source>
</evidence>
<gene>
    <name evidence="1" type="ORF">CLV67_101259</name>
</gene>
<organism evidence="1 2">
    <name type="scientific">Actinoplanes italicus</name>
    <dbReference type="NCBI Taxonomy" id="113567"/>
    <lineage>
        <taxon>Bacteria</taxon>
        <taxon>Bacillati</taxon>
        <taxon>Actinomycetota</taxon>
        <taxon>Actinomycetes</taxon>
        <taxon>Micromonosporales</taxon>
        <taxon>Micromonosporaceae</taxon>
        <taxon>Actinoplanes</taxon>
    </lineage>
</organism>
<comment type="caution">
    <text evidence="1">The sequence shown here is derived from an EMBL/GenBank/DDBJ whole genome shotgun (WGS) entry which is preliminary data.</text>
</comment>
<name>A0A2T0KP75_9ACTN</name>
<reference evidence="1 2" key="1">
    <citation type="submission" date="2018-03" db="EMBL/GenBank/DDBJ databases">
        <title>Genomic Encyclopedia of Archaeal and Bacterial Type Strains, Phase II (KMG-II): from individual species to whole genera.</title>
        <authorList>
            <person name="Goeker M."/>
        </authorList>
    </citation>
    <scope>NUCLEOTIDE SEQUENCE [LARGE SCALE GENOMIC DNA]</scope>
    <source>
        <strain evidence="1 2">DSM 43146</strain>
    </source>
</reference>
<protein>
    <recommendedName>
        <fullName evidence="3">Abortive infection Abi-like protein</fullName>
    </recommendedName>
</protein>
<proteinExistence type="predicted"/>
<evidence type="ECO:0000313" key="2">
    <source>
        <dbReference type="Proteomes" id="UP000239415"/>
    </source>
</evidence>
<dbReference type="AlphaFoldDB" id="A0A2T0KP75"/>
<sequence>MMIPSANVSSVSTSELWRPLSARRSGNQQWHPRVSPALAAELRQWIILAGRDINSRDLDRVPVRLAIRLEWDPEKDGDDEFLEPLDHHDWVRYALANSVPDRGLPDVVDAFLDLLPVLGPGPNRADPLPIQMIAAMNAVKRDHRRDLQQHLDDARLIYRISEDGRRLVRRTEPASEIALTDASTAVDQMPASGSASDFLLSAWAALNGLHPDAPRAYSDAIKAVEAAAHSIVQPNHGTATLGSMLGEFRNAPHRFTASIGDPGTSAGVETAFAMMTVLWKGQTSRHGGQLPTRLETEAEARAAVHLATTLVAWFATGIVQRQP</sequence>
<dbReference type="RefSeq" id="WP_203736953.1">
    <property type="nucleotide sequence ID" value="NZ_BOMO01000024.1"/>
</dbReference>
<dbReference type="Proteomes" id="UP000239415">
    <property type="component" value="Unassembled WGS sequence"/>
</dbReference>
<dbReference type="EMBL" id="PVMZ01000001">
    <property type="protein sequence ID" value="PRX25542.1"/>
    <property type="molecule type" value="Genomic_DNA"/>
</dbReference>
<evidence type="ECO:0008006" key="3">
    <source>
        <dbReference type="Google" id="ProtNLM"/>
    </source>
</evidence>
<accession>A0A2T0KP75</accession>
<keyword evidence="2" id="KW-1185">Reference proteome</keyword>